<dbReference type="InterPro" id="IPR011322">
    <property type="entry name" value="N-reg_PII-like_a/b"/>
</dbReference>
<dbReference type="Gene3D" id="3.30.70.790">
    <property type="entry name" value="UreE, C-terminal domain"/>
    <property type="match status" value="1"/>
</dbReference>
<dbReference type="Proteomes" id="UP000000270">
    <property type="component" value="Chromosome"/>
</dbReference>
<reference evidence="2 3" key="6">
    <citation type="journal article" date="2011" name="Appl. Environ. Microbiol.">
        <title>Involvement of the azorhizobial chromosome partition gene (parA) in the onset of bacteroid differentiation during Sesbania rostrata stem nodule development.</title>
        <authorList>
            <person name="Liu CT."/>
            <person name="Lee KB."/>
            <person name="Wang YS."/>
            <person name="Peng MH."/>
            <person name="Lee KT."/>
            <person name="Suzuki S."/>
            <person name="Suzuki T."/>
            <person name="Oyaizu H."/>
        </authorList>
    </citation>
    <scope>NUCLEOTIDE SEQUENCE [LARGE SCALE GENOMIC DNA]</scope>
    <source>
        <strain evidence="3">ATCC 43989 / DSM 5975 / JCM 20966 / LMG 6465 / NBRC 14845 / NCIMB 13405 / ORS 571</strain>
    </source>
</reference>
<evidence type="ECO:0000313" key="2">
    <source>
        <dbReference type="EMBL" id="BAF86904.1"/>
    </source>
</evidence>
<dbReference type="Pfam" id="PF09413">
    <property type="entry name" value="DUF2007"/>
    <property type="match status" value="1"/>
</dbReference>
<dbReference type="STRING" id="438753.AZC_0906"/>
<dbReference type="InterPro" id="IPR018551">
    <property type="entry name" value="DUF2007"/>
</dbReference>
<dbReference type="SUPFAM" id="SSF54913">
    <property type="entry name" value="GlnB-like"/>
    <property type="match status" value="1"/>
</dbReference>
<organism evidence="2 3">
    <name type="scientific">Azorhizobium caulinodans (strain ATCC 43989 / DSM 5975 / JCM 20966 / LMG 6465 / NBRC 14845 / NCIMB 13405 / ORS 571)</name>
    <dbReference type="NCBI Taxonomy" id="438753"/>
    <lineage>
        <taxon>Bacteria</taxon>
        <taxon>Pseudomonadati</taxon>
        <taxon>Pseudomonadota</taxon>
        <taxon>Alphaproteobacteria</taxon>
        <taxon>Hyphomicrobiales</taxon>
        <taxon>Xanthobacteraceae</taxon>
        <taxon>Azorhizobium</taxon>
    </lineage>
</organism>
<dbReference type="HOGENOM" id="CLU_171578_0_1_5"/>
<reference evidence="2 3" key="1">
    <citation type="journal article" date="2007" name="Appl. Environ. Microbiol.">
        <title>Rhizobial factors required for stem nodule maturation and maintenance in Sesbania rostrata-Azorhizobium caulinodans ORS571 symbiosis.</title>
        <authorList>
            <person name="Suzuki S."/>
            <person name="Aono T."/>
            <person name="Lee KB."/>
            <person name="Suzuki T."/>
            <person name="Liu CT."/>
            <person name="Miwa H."/>
            <person name="Wakao S."/>
            <person name="Iki T."/>
            <person name="Oyaizu H."/>
        </authorList>
    </citation>
    <scope>NUCLEOTIDE SEQUENCE [LARGE SCALE GENOMIC DNA]</scope>
    <source>
        <strain evidence="3">ATCC 43989 / DSM 5975 / JCM 20966 / LMG 6465 / NBRC 14845 / NCIMB 13405 / ORS 571</strain>
    </source>
</reference>
<reference evidence="2 3" key="3">
    <citation type="journal article" date="2008" name="BMC Genomics">
        <title>The genome of the versatile nitrogen fixer Azorhizobium caulinodans ORS571.</title>
        <authorList>
            <person name="Lee KB."/>
            <person name="Backer P.D."/>
            <person name="Aono T."/>
            <person name="Liu CT."/>
            <person name="Suzuki S."/>
            <person name="Suzuki T."/>
            <person name="Kaneko T."/>
            <person name="Yamada M."/>
            <person name="Tabata S."/>
            <person name="Kupfer D.M."/>
            <person name="Najar F.Z."/>
            <person name="Wiley G.B."/>
            <person name="Roe B."/>
            <person name="Binnewies T.T."/>
            <person name="Ussery D.W."/>
            <person name="D'Haeze W."/>
            <person name="Herder J.D."/>
            <person name="Gevers D."/>
            <person name="Vereecke D."/>
            <person name="Holsters M."/>
            <person name="Oyaizu H."/>
        </authorList>
    </citation>
    <scope>NUCLEOTIDE SEQUENCE [LARGE SCALE GENOMIC DNA]</scope>
    <source>
        <strain evidence="3">ATCC 43989 / DSM 5975 / JCM 20966 / LMG 6465 / NBRC 14845 / NCIMB 13405 / ORS 571</strain>
    </source>
</reference>
<proteinExistence type="predicted"/>
<protein>
    <recommendedName>
        <fullName evidence="1">DUF2007 domain-containing protein</fullName>
    </recommendedName>
</protein>
<gene>
    <name evidence="2" type="ordered locus">AZC_0906</name>
</gene>
<keyword evidence="3" id="KW-1185">Reference proteome</keyword>
<dbReference type="eggNOG" id="ENOG5032YJ8">
    <property type="taxonomic scope" value="Bacteria"/>
</dbReference>
<dbReference type="AlphaFoldDB" id="A8HU47"/>
<accession>A8HU47</accession>
<dbReference type="EMBL" id="AP009384">
    <property type="protein sequence ID" value="BAF86904.1"/>
    <property type="molecule type" value="Genomic_DNA"/>
</dbReference>
<reference evidence="3" key="2">
    <citation type="submission" date="2007-04" db="EMBL/GenBank/DDBJ databases">
        <title>Complete genome sequence of the nitrogen-fixing bacterium Azorhizobium caulinodans ORS571.</title>
        <authorList>
            <person name="Lee K.B."/>
            <person name="Backer P.D."/>
            <person name="Aono T."/>
            <person name="Liu C.T."/>
            <person name="Suzuki S."/>
            <person name="Suzuki T."/>
            <person name="Kaneko T."/>
            <person name="Yamada M."/>
            <person name="Tabata S."/>
            <person name="Kupfer D.M."/>
            <person name="Najar F.Z."/>
            <person name="Wiley G.B."/>
            <person name="Roe B."/>
            <person name="Binnewies T."/>
            <person name="Ussery D."/>
            <person name="Vereecke D."/>
            <person name="Gevers D."/>
            <person name="Holsters M."/>
            <person name="Oyaizu H."/>
        </authorList>
    </citation>
    <scope>NUCLEOTIDE SEQUENCE [LARGE SCALE GENOMIC DNA]</scope>
    <source>
        <strain evidence="3">ATCC 43989 / DSM 5975 / JCM 20966 / LMG 6465 / NBRC 14845 / NCIMB 13405 / ORS 571</strain>
    </source>
</reference>
<dbReference type="KEGG" id="azc:AZC_0906"/>
<sequence>MREVVRTNDIVLISAIAALLEAADIGHMVADSHISALEGSIGVLPRRILVLEEDEIRTRRLLTEAGFADVLRRDD</sequence>
<feature type="domain" description="DUF2007" evidence="1">
    <location>
        <begin position="1"/>
        <end position="66"/>
    </location>
</feature>
<reference evidence="2 3" key="5">
    <citation type="journal article" date="2010" name="Appl. Environ. Microbiol.">
        <title>phrR-like gene praR of Azorhizobium caulinodans ORS571 is essential for symbiosis with Sesbania rostrata and is involved in expression of reb genes.</title>
        <authorList>
            <person name="Akiba N."/>
            <person name="Aono T."/>
            <person name="Toyazaki H."/>
            <person name="Sato S."/>
            <person name="Oyaizu H."/>
        </authorList>
    </citation>
    <scope>NUCLEOTIDE SEQUENCE [LARGE SCALE GENOMIC DNA]</scope>
    <source>
        <strain evidence="3">ATCC 43989 / DSM 5975 / JCM 20966 / LMG 6465 / NBRC 14845 / NCIMB 13405 / ORS 571</strain>
    </source>
</reference>
<name>A8HU47_AZOC5</name>
<evidence type="ECO:0000313" key="3">
    <source>
        <dbReference type="Proteomes" id="UP000000270"/>
    </source>
</evidence>
<dbReference type="RefSeq" id="WP_012169437.1">
    <property type="nucleotide sequence ID" value="NC_009937.1"/>
</dbReference>
<reference evidence="2 3" key="4">
    <citation type="journal article" date="2009" name="Appl. Environ. Microbiol.">
        <title>Comparative genome-wide transcriptional profiling of Azorhizobium caulinodans ORS571 grown under free-living and symbiotic conditions.</title>
        <authorList>
            <person name="Tsukada S."/>
            <person name="Aono T."/>
            <person name="Akiba N."/>
            <person name="Lee KB."/>
            <person name="Liu CT."/>
            <person name="Toyazaki H."/>
            <person name="Oyaizu H."/>
        </authorList>
    </citation>
    <scope>NUCLEOTIDE SEQUENCE [LARGE SCALE GENOMIC DNA]</scope>
    <source>
        <strain evidence="3">ATCC 43989 / DSM 5975 / JCM 20966 / LMG 6465 / NBRC 14845 / NCIMB 13405 / ORS 571</strain>
    </source>
</reference>
<evidence type="ECO:0000259" key="1">
    <source>
        <dbReference type="Pfam" id="PF09413"/>
    </source>
</evidence>